<evidence type="ECO:0000313" key="5">
    <source>
        <dbReference type="Proteomes" id="UP000282086"/>
    </source>
</evidence>
<feature type="region of interest" description="Disordered" evidence="3">
    <location>
        <begin position="153"/>
        <end position="174"/>
    </location>
</feature>
<dbReference type="GO" id="GO:0016757">
    <property type="term" value="F:glycosyltransferase activity"/>
    <property type="evidence" value="ECO:0007669"/>
    <property type="project" value="UniProtKB-KW"/>
</dbReference>
<dbReference type="EMBL" id="LR134140">
    <property type="protein sequence ID" value="VDZ95971.1"/>
    <property type="molecule type" value="Genomic_DNA"/>
</dbReference>
<dbReference type="FunFam" id="1.10.150.770:FF:000001">
    <property type="entry name" value="Peptidoglycan D,D-transpeptidase FtsI"/>
    <property type="match status" value="1"/>
</dbReference>
<sequence>MKAAAKTQKSKRQEEQTNFISWRFALLCGCILLALVFLLGRAAWLQIIAPDMLVRQGDMRSLRVQEVSTSRGMITDRSGRPLAVSVPVKAIWADPKEVHDAGGISVGDRWKALSTALNIPLDQLSARINANPKGRFIYLARQVNPDMAGLHQKTQTAGDSFGVKSPAATTRQEK</sequence>
<evidence type="ECO:0000256" key="1">
    <source>
        <dbReference type="ARBA" id="ARBA00004370"/>
    </source>
</evidence>
<name>A0A447MY21_SALET</name>
<evidence type="ECO:0000256" key="2">
    <source>
        <dbReference type="ARBA" id="ARBA00023136"/>
    </source>
</evidence>
<dbReference type="InterPro" id="IPR050515">
    <property type="entry name" value="Beta-lactam/transpept"/>
</dbReference>
<keyword evidence="4" id="KW-0328">Glycosyltransferase</keyword>
<protein>
    <submittedName>
        <fullName evidence="4">Penicillin-binding protein 3</fullName>
        <ecNumber evidence="4">2.4.1.129</ecNumber>
    </submittedName>
</protein>
<proteinExistence type="predicted"/>
<dbReference type="Proteomes" id="UP000282086">
    <property type="component" value="Chromosome"/>
</dbReference>
<evidence type="ECO:0000256" key="3">
    <source>
        <dbReference type="SAM" id="MobiDB-lite"/>
    </source>
</evidence>
<accession>A0A447MY21</accession>
<keyword evidence="4" id="KW-0808">Transferase</keyword>
<dbReference type="PANTHER" id="PTHR30627">
    <property type="entry name" value="PEPTIDOGLYCAN D,D-TRANSPEPTIDASE"/>
    <property type="match status" value="1"/>
</dbReference>
<dbReference type="GO" id="GO:0005886">
    <property type="term" value="C:plasma membrane"/>
    <property type="evidence" value="ECO:0007669"/>
    <property type="project" value="TreeGrafter"/>
</dbReference>
<evidence type="ECO:0000313" key="4">
    <source>
        <dbReference type="EMBL" id="VDZ95971.1"/>
    </source>
</evidence>
<dbReference type="GO" id="GO:0071555">
    <property type="term" value="P:cell wall organization"/>
    <property type="evidence" value="ECO:0007669"/>
    <property type="project" value="TreeGrafter"/>
</dbReference>
<organism evidence="4 5">
    <name type="scientific">Salmonella enterica I</name>
    <dbReference type="NCBI Taxonomy" id="59201"/>
    <lineage>
        <taxon>Bacteria</taxon>
        <taxon>Pseudomonadati</taxon>
        <taxon>Pseudomonadota</taxon>
        <taxon>Gammaproteobacteria</taxon>
        <taxon>Enterobacterales</taxon>
        <taxon>Enterobacteriaceae</taxon>
        <taxon>Salmonella</taxon>
    </lineage>
</organism>
<dbReference type="EC" id="2.4.1.129" evidence="4"/>
<dbReference type="GO" id="GO:0008658">
    <property type="term" value="F:penicillin binding"/>
    <property type="evidence" value="ECO:0007669"/>
    <property type="project" value="InterPro"/>
</dbReference>
<dbReference type="SUPFAM" id="SSF56519">
    <property type="entry name" value="Penicillin binding protein dimerisation domain"/>
    <property type="match status" value="1"/>
</dbReference>
<dbReference type="PANTHER" id="PTHR30627:SF1">
    <property type="entry name" value="PEPTIDOGLYCAN D,D-TRANSPEPTIDASE FTSI"/>
    <property type="match status" value="1"/>
</dbReference>
<keyword evidence="2" id="KW-0472">Membrane</keyword>
<dbReference type="Gene3D" id="1.10.150.770">
    <property type="match status" value="1"/>
</dbReference>
<gene>
    <name evidence="4" type="primary">ftsI_3</name>
    <name evidence="4" type="ORF">NCTC129_02110</name>
</gene>
<dbReference type="AlphaFoldDB" id="A0A447MY21"/>
<dbReference type="InterPro" id="IPR036138">
    <property type="entry name" value="PBP_dimer_sf"/>
</dbReference>
<reference evidence="4 5" key="1">
    <citation type="submission" date="2018-12" db="EMBL/GenBank/DDBJ databases">
        <authorList>
            <consortium name="Pathogen Informatics"/>
        </authorList>
    </citation>
    <scope>NUCLEOTIDE SEQUENCE [LARGE SCALE GENOMIC DNA]</scope>
    <source>
        <strain evidence="4 5">NCTC129</strain>
    </source>
</reference>
<comment type="subcellular location">
    <subcellularLocation>
        <location evidence="1">Membrane</location>
    </subcellularLocation>
</comment>